<feature type="active site" evidence="9">
    <location>
        <position position="133"/>
    </location>
</feature>
<keyword evidence="5 9" id="KW-0064">Aspartyl protease</keyword>
<accession>A0A937M089</accession>
<evidence type="ECO:0000256" key="9">
    <source>
        <dbReference type="HAMAP-Rule" id="MF_00161"/>
    </source>
</evidence>
<keyword evidence="2 9" id="KW-1003">Cell membrane</keyword>
<name>A0A937M089_9GAMM</name>
<dbReference type="GO" id="GO:0004190">
    <property type="term" value="F:aspartic-type endopeptidase activity"/>
    <property type="evidence" value="ECO:0007669"/>
    <property type="project" value="UniProtKB-UniRule"/>
</dbReference>
<comment type="catalytic activity">
    <reaction evidence="9">
        <text>Release of signal peptides from bacterial membrane prolipoproteins. Hydrolyzes -Xaa-Yaa-Zaa-|-(S,diacylglyceryl)Cys-, in which Xaa is hydrophobic (preferably Leu), and Yaa (Ala or Ser) and Zaa (Gly or Ala) have small, neutral side chains.</text>
        <dbReference type="EC" id="3.4.23.36"/>
    </reaction>
</comment>
<feature type="transmembrane region" description="Helical" evidence="9">
    <location>
        <begin position="125"/>
        <end position="145"/>
    </location>
</feature>
<evidence type="ECO:0000256" key="10">
    <source>
        <dbReference type="RuleBase" id="RU004181"/>
    </source>
</evidence>
<evidence type="ECO:0000256" key="5">
    <source>
        <dbReference type="ARBA" id="ARBA00022750"/>
    </source>
</evidence>
<organism evidence="11 12">
    <name type="scientific">SAR86 cluster bacterium</name>
    <dbReference type="NCBI Taxonomy" id="2030880"/>
    <lineage>
        <taxon>Bacteria</taxon>
        <taxon>Pseudomonadati</taxon>
        <taxon>Pseudomonadota</taxon>
        <taxon>Gammaproteobacteria</taxon>
        <taxon>SAR86 cluster</taxon>
    </lineage>
</organism>
<comment type="subcellular location">
    <subcellularLocation>
        <location evidence="9">Cell membrane</location>
        <topology evidence="9">Multi-pass membrane protein</topology>
    </subcellularLocation>
</comment>
<dbReference type="PANTHER" id="PTHR33695:SF1">
    <property type="entry name" value="LIPOPROTEIN SIGNAL PEPTIDASE"/>
    <property type="match status" value="1"/>
</dbReference>
<keyword evidence="3 9" id="KW-0645">Protease</keyword>
<evidence type="ECO:0000256" key="4">
    <source>
        <dbReference type="ARBA" id="ARBA00022692"/>
    </source>
</evidence>
<feature type="active site" evidence="9">
    <location>
        <position position="115"/>
    </location>
</feature>
<keyword evidence="7 9" id="KW-1133">Transmembrane helix</keyword>
<keyword evidence="8 9" id="KW-0472">Membrane</keyword>
<comment type="pathway">
    <text evidence="9">Protein modification; lipoprotein biosynthesis (signal peptide cleavage).</text>
</comment>
<reference evidence="11" key="1">
    <citation type="submission" date="2020-10" db="EMBL/GenBank/DDBJ databases">
        <title>Microbiome of the Black Sea water column analyzed by genome centric metagenomics.</title>
        <authorList>
            <person name="Cabello-Yeves P.J."/>
            <person name="Callieri C."/>
            <person name="Picazo A."/>
            <person name="Mehrshad M."/>
            <person name="Haro-Moreno J.M."/>
            <person name="Roda-Garcia J."/>
            <person name="Dzembekova N."/>
            <person name="Slabakova V."/>
            <person name="Slabakova N."/>
            <person name="Moncheva S."/>
            <person name="Rodriguez-Valera F."/>
        </authorList>
    </citation>
    <scope>NUCLEOTIDE SEQUENCE</scope>
    <source>
        <strain evidence="11">BS30m-G43</strain>
    </source>
</reference>
<sequence>MSKISIFIYIFLLVTIDFFIKHFALANLAPFETVYFLPFLNFYLTFNTGIAFSMFDFGAGLSSYILLFIGLLIVIFLTKQLLAETNRLSQTALVLIVGGALGNILDRGGDGAVTDFLHFYINNFSFFIFNPADAFICIGAILLIGSEFLKTSNG</sequence>
<dbReference type="Proteomes" id="UP000705230">
    <property type="component" value="Unassembled WGS sequence"/>
</dbReference>
<keyword evidence="6 9" id="KW-0378">Hydrolase</keyword>
<feature type="transmembrane region" description="Helical" evidence="9">
    <location>
        <begin position="88"/>
        <end position="105"/>
    </location>
</feature>
<evidence type="ECO:0000256" key="6">
    <source>
        <dbReference type="ARBA" id="ARBA00022801"/>
    </source>
</evidence>
<protein>
    <recommendedName>
        <fullName evidence="9">Lipoprotein signal peptidase</fullName>
        <ecNumber evidence="9">3.4.23.36</ecNumber>
    </recommendedName>
    <alternativeName>
        <fullName evidence="9">Prolipoprotein signal peptidase</fullName>
    </alternativeName>
    <alternativeName>
        <fullName evidence="9">Signal peptidase II</fullName>
        <shortName evidence="9">SPase II</shortName>
    </alternativeName>
</protein>
<keyword evidence="4 9" id="KW-0812">Transmembrane</keyword>
<evidence type="ECO:0000256" key="7">
    <source>
        <dbReference type="ARBA" id="ARBA00022989"/>
    </source>
</evidence>
<dbReference type="PANTHER" id="PTHR33695">
    <property type="entry name" value="LIPOPROTEIN SIGNAL PEPTIDASE"/>
    <property type="match status" value="1"/>
</dbReference>
<feature type="transmembrane region" description="Helical" evidence="9">
    <location>
        <begin position="6"/>
        <end position="28"/>
    </location>
</feature>
<comment type="similarity">
    <text evidence="1 9 10">Belongs to the peptidase A8 family.</text>
</comment>
<proteinExistence type="inferred from homology"/>
<dbReference type="AlphaFoldDB" id="A0A937M089"/>
<feature type="transmembrane region" description="Helical" evidence="9">
    <location>
        <begin position="61"/>
        <end position="81"/>
    </location>
</feature>
<feature type="transmembrane region" description="Helical" evidence="9">
    <location>
        <begin position="35"/>
        <end position="55"/>
    </location>
</feature>
<dbReference type="HAMAP" id="MF_00161">
    <property type="entry name" value="LspA"/>
    <property type="match status" value="1"/>
</dbReference>
<evidence type="ECO:0000313" key="11">
    <source>
        <dbReference type="EMBL" id="MBL6903102.1"/>
    </source>
</evidence>
<evidence type="ECO:0000256" key="1">
    <source>
        <dbReference type="ARBA" id="ARBA00006139"/>
    </source>
</evidence>
<dbReference type="InterPro" id="IPR001872">
    <property type="entry name" value="Peptidase_A8"/>
</dbReference>
<dbReference type="GO" id="GO:0005886">
    <property type="term" value="C:plasma membrane"/>
    <property type="evidence" value="ECO:0007669"/>
    <property type="project" value="UniProtKB-SubCell"/>
</dbReference>
<evidence type="ECO:0000313" key="12">
    <source>
        <dbReference type="Proteomes" id="UP000705230"/>
    </source>
</evidence>
<dbReference type="GO" id="GO:0006508">
    <property type="term" value="P:proteolysis"/>
    <property type="evidence" value="ECO:0007669"/>
    <property type="project" value="UniProtKB-KW"/>
</dbReference>
<comment type="caution">
    <text evidence="11">The sequence shown here is derived from an EMBL/GenBank/DDBJ whole genome shotgun (WGS) entry which is preliminary data.</text>
</comment>
<dbReference type="PRINTS" id="PR00781">
    <property type="entry name" value="LIPOSIGPTASE"/>
</dbReference>
<evidence type="ECO:0000256" key="8">
    <source>
        <dbReference type="ARBA" id="ARBA00023136"/>
    </source>
</evidence>
<comment type="function">
    <text evidence="9">This protein specifically catalyzes the removal of signal peptides from prolipoproteins.</text>
</comment>
<evidence type="ECO:0000256" key="2">
    <source>
        <dbReference type="ARBA" id="ARBA00022475"/>
    </source>
</evidence>
<dbReference type="EMBL" id="JADHSG010000002">
    <property type="protein sequence ID" value="MBL6903102.1"/>
    <property type="molecule type" value="Genomic_DNA"/>
</dbReference>
<dbReference type="Pfam" id="PF01252">
    <property type="entry name" value="Peptidase_A8"/>
    <property type="match status" value="1"/>
</dbReference>
<gene>
    <name evidence="9 11" type="primary">lspA</name>
    <name evidence="11" type="ORF">ISR29_02765</name>
</gene>
<evidence type="ECO:0000256" key="3">
    <source>
        <dbReference type="ARBA" id="ARBA00022670"/>
    </source>
</evidence>
<dbReference type="EC" id="3.4.23.36" evidence="9"/>
<dbReference type="NCBIfam" id="TIGR00077">
    <property type="entry name" value="lspA"/>
    <property type="match status" value="1"/>
</dbReference>